<evidence type="ECO:0000313" key="3">
    <source>
        <dbReference type="Proteomes" id="UP000217771"/>
    </source>
</evidence>
<evidence type="ECO:0000313" key="2">
    <source>
        <dbReference type="EMBL" id="PAU79214.1"/>
    </source>
</evidence>
<dbReference type="EMBL" id="NSKB01000001">
    <property type="protein sequence ID" value="PAU79214.1"/>
    <property type="molecule type" value="Genomic_DNA"/>
</dbReference>
<reference evidence="2 3" key="1">
    <citation type="submission" date="2017-08" db="EMBL/GenBank/DDBJ databases">
        <title>Halomonas alkalisoli sp. nov., isolated from saline alkaline soil.</title>
        <authorList>
            <person name="Wang D."/>
            <person name="Zhang G."/>
        </authorList>
    </citation>
    <scope>NUCLEOTIDE SEQUENCE [LARGE SCALE GENOMIC DNA]</scope>
    <source>
        <strain evidence="2 3">WRN001</strain>
    </source>
</reference>
<proteinExistence type="predicted"/>
<feature type="region of interest" description="Disordered" evidence="1">
    <location>
        <begin position="44"/>
        <end position="64"/>
    </location>
</feature>
<evidence type="ECO:0000256" key="1">
    <source>
        <dbReference type="SAM" id="MobiDB-lite"/>
    </source>
</evidence>
<organism evidence="2 3">
    <name type="scientific">Halomonas salipaludis</name>
    <dbReference type="NCBI Taxonomy" id="2032625"/>
    <lineage>
        <taxon>Bacteria</taxon>
        <taxon>Pseudomonadati</taxon>
        <taxon>Pseudomonadota</taxon>
        <taxon>Gammaproteobacteria</taxon>
        <taxon>Oceanospirillales</taxon>
        <taxon>Halomonadaceae</taxon>
        <taxon>Halomonas</taxon>
    </lineage>
</organism>
<protein>
    <submittedName>
        <fullName evidence="2">Uncharacterized protein</fullName>
    </submittedName>
</protein>
<dbReference type="RefSeq" id="WP_095619227.1">
    <property type="nucleotide sequence ID" value="NZ_NSKB01000001.1"/>
</dbReference>
<keyword evidence="3" id="KW-1185">Reference proteome</keyword>
<gene>
    <name evidence="2" type="ORF">CK498_02265</name>
</gene>
<accession>A0A2A2F3C4</accession>
<name>A0A2A2F3C4_9GAMM</name>
<dbReference type="Proteomes" id="UP000217771">
    <property type="component" value="Unassembled WGS sequence"/>
</dbReference>
<dbReference type="AlphaFoldDB" id="A0A2A2F3C4"/>
<comment type="caution">
    <text evidence="2">The sequence shown here is derived from an EMBL/GenBank/DDBJ whole genome shotgun (WGS) entry which is preliminary data.</text>
</comment>
<sequence length="64" mass="7461">MLRLVSQWLRRRVAQDDALDERDLPDADLRNPFEGDWLDAHERATGERVRLSAPGHVGKPDRER</sequence>